<gene>
    <name evidence="3" type="ORF">PVL29_004545</name>
</gene>
<dbReference type="InterPro" id="IPR027417">
    <property type="entry name" value="P-loop_NTPase"/>
</dbReference>
<dbReference type="GO" id="GO:0006952">
    <property type="term" value="P:defense response"/>
    <property type="evidence" value="ECO:0007669"/>
    <property type="project" value="UniProtKB-KW"/>
</dbReference>
<proteinExistence type="predicted"/>
<dbReference type="EMBL" id="JARBHA010000004">
    <property type="protein sequence ID" value="KAJ9702848.1"/>
    <property type="molecule type" value="Genomic_DNA"/>
</dbReference>
<comment type="caution">
    <text evidence="3">The sequence shown here is derived from an EMBL/GenBank/DDBJ whole genome shotgun (WGS) entry which is preliminary data.</text>
</comment>
<sequence>MTSDSIEKHDLKPTTEKMLKKCRGLPIAIVIVAKALNGKDSIAWKDVVRQLTQSIETTVKGIEAKIFLTLELSYNSLYSNEVKSFFLLCSLLPYGATPIDNLFKYGVGLDLFQNINSLEEAWDRTFLLWSCGAVCL</sequence>
<dbReference type="SUPFAM" id="SSF52540">
    <property type="entry name" value="P-loop containing nucleoside triphosphate hydrolases"/>
    <property type="match status" value="1"/>
</dbReference>
<reference evidence="3 4" key="1">
    <citation type="journal article" date="2023" name="BMC Biotechnol.">
        <title>Vitis rotundifolia cv Carlos genome sequencing.</title>
        <authorList>
            <person name="Huff M."/>
            <person name="Hulse-Kemp A."/>
            <person name="Scheffler B."/>
            <person name="Youngblood R."/>
            <person name="Simpson S."/>
            <person name="Babiker E."/>
            <person name="Staton M."/>
        </authorList>
    </citation>
    <scope>NUCLEOTIDE SEQUENCE [LARGE SCALE GENOMIC DNA]</scope>
    <source>
        <tissue evidence="3">Leaf</tissue>
    </source>
</reference>
<evidence type="ECO:0000256" key="1">
    <source>
        <dbReference type="ARBA" id="ARBA00022741"/>
    </source>
</evidence>
<evidence type="ECO:0000256" key="2">
    <source>
        <dbReference type="ARBA" id="ARBA00022821"/>
    </source>
</evidence>
<keyword evidence="4" id="KW-1185">Reference proteome</keyword>
<evidence type="ECO:0008006" key="5">
    <source>
        <dbReference type="Google" id="ProtNLM"/>
    </source>
</evidence>
<evidence type="ECO:0000313" key="3">
    <source>
        <dbReference type="EMBL" id="KAJ9702848.1"/>
    </source>
</evidence>
<dbReference type="InterPro" id="IPR042197">
    <property type="entry name" value="Apaf_helical"/>
</dbReference>
<organism evidence="3 4">
    <name type="scientific">Vitis rotundifolia</name>
    <name type="common">Muscadine grape</name>
    <dbReference type="NCBI Taxonomy" id="103349"/>
    <lineage>
        <taxon>Eukaryota</taxon>
        <taxon>Viridiplantae</taxon>
        <taxon>Streptophyta</taxon>
        <taxon>Embryophyta</taxon>
        <taxon>Tracheophyta</taxon>
        <taxon>Spermatophyta</taxon>
        <taxon>Magnoliopsida</taxon>
        <taxon>eudicotyledons</taxon>
        <taxon>Gunneridae</taxon>
        <taxon>Pentapetalae</taxon>
        <taxon>rosids</taxon>
        <taxon>Vitales</taxon>
        <taxon>Vitaceae</taxon>
        <taxon>Viteae</taxon>
        <taxon>Vitis</taxon>
    </lineage>
</organism>
<protein>
    <recommendedName>
        <fullName evidence="5">NB-ARC domain-containing protein</fullName>
    </recommendedName>
</protein>
<dbReference type="InterPro" id="IPR050905">
    <property type="entry name" value="Plant_NBS-LRR"/>
</dbReference>
<dbReference type="GO" id="GO:0005524">
    <property type="term" value="F:ATP binding"/>
    <property type="evidence" value="ECO:0007669"/>
    <property type="project" value="UniProtKB-KW"/>
</dbReference>
<keyword evidence="1" id="KW-0547">Nucleotide-binding</keyword>
<dbReference type="PANTHER" id="PTHR33463">
    <property type="entry name" value="NB-ARC DOMAIN-CONTAINING PROTEIN-RELATED"/>
    <property type="match status" value="1"/>
</dbReference>
<dbReference type="PANTHER" id="PTHR33463:SF198">
    <property type="entry name" value="RPP4C3"/>
    <property type="match status" value="1"/>
</dbReference>
<dbReference type="Proteomes" id="UP001168098">
    <property type="component" value="Unassembled WGS sequence"/>
</dbReference>
<accession>A0AA39DZS4</accession>
<dbReference type="Gene3D" id="1.10.8.430">
    <property type="entry name" value="Helical domain of apoptotic protease-activating factors"/>
    <property type="match status" value="1"/>
</dbReference>
<dbReference type="AlphaFoldDB" id="A0AA39DZS4"/>
<evidence type="ECO:0000313" key="4">
    <source>
        <dbReference type="Proteomes" id="UP001168098"/>
    </source>
</evidence>
<name>A0AA39DZS4_VITRO</name>
<dbReference type="GO" id="GO:0043531">
    <property type="term" value="F:ADP binding"/>
    <property type="evidence" value="ECO:0007669"/>
    <property type="project" value="InterPro"/>
</dbReference>
<keyword evidence="2" id="KW-0611">Plant defense</keyword>